<dbReference type="EMBL" id="GL194934">
    <property type="protein sequence ID" value="EFB27350.1"/>
    <property type="molecule type" value="Genomic_DNA"/>
</dbReference>
<dbReference type="InterPro" id="IPR008928">
    <property type="entry name" value="6-hairpin_glycosidase_sf"/>
</dbReference>
<dbReference type="InterPro" id="IPR001661">
    <property type="entry name" value="Glyco_hydro_37"/>
</dbReference>
<dbReference type="GO" id="GO:0004555">
    <property type="term" value="F:alpha,alpha-trehalase activity"/>
    <property type="evidence" value="ECO:0007669"/>
    <property type="project" value="UniProtKB-EC"/>
</dbReference>
<dbReference type="AlphaFoldDB" id="D2I6A4"/>
<evidence type="ECO:0000256" key="2">
    <source>
        <dbReference type="ARBA" id="ARBA00005615"/>
    </source>
</evidence>
<dbReference type="SUPFAM" id="SSF48208">
    <property type="entry name" value="Six-hairpin glycosidases"/>
    <property type="match status" value="1"/>
</dbReference>
<comment type="similarity">
    <text evidence="2">Belongs to the glycosyl hydrolase 37 family.</text>
</comment>
<evidence type="ECO:0000256" key="6">
    <source>
        <dbReference type="ARBA" id="ARBA00031637"/>
    </source>
</evidence>
<dbReference type="PANTHER" id="PTHR23403">
    <property type="entry name" value="TREHALASE"/>
    <property type="match status" value="1"/>
</dbReference>
<gene>
    <name evidence="7" type="ORF">PANDA_021315</name>
</gene>
<dbReference type="Gene3D" id="1.50.10.10">
    <property type="match status" value="1"/>
</dbReference>
<dbReference type="PANTHER" id="PTHR23403:SF1">
    <property type="entry name" value="TREHALASE"/>
    <property type="match status" value="1"/>
</dbReference>
<evidence type="ECO:0000313" key="7">
    <source>
        <dbReference type="EMBL" id="EFB27350.1"/>
    </source>
</evidence>
<dbReference type="InterPro" id="IPR012341">
    <property type="entry name" value="6hp_glycosidase-like_sf"/>
</dbReference>
<proteinExistence type="inferred from homology"/>
<comment type="catalytic activity">
    <reaction evidence="1">
        <text>alpha,alpha-trehalose + H2O = alpha-D-glucose + beta-D-glucose</text>
        <dbReference type="Rhea" id="RHEA:32675"/>
        <dbReference type="ChEBI" id="CHEBI:15377"/>
        <dbReference type="ChEBI" id="CHEBI:15903"/>
        <dbReference type="ChEBI" id="CHEBI:16551"/>
        <dbReference type="ChEBI" id="CHEBI:17925"/>
        <dbReference type="EC" id="3.2.1.28"/>
    </reaction>
</comment>
<reference evidence="7" key="1">
    <citation type="journal article" date="2010" name="Nature">
        <title>The sequence and de novo assembly of the giant panda genome.</title>
        <authorList>
            <person name="Li R."/>
            <person name="Fan W."/>
            <person name="Tian G."/>
            <person name="Zhu H."/>
            <person name="He L."/>
            <person name="Cai J."/>
            <person name="Huang Q."/>
            <person name="Cai Q."/>
            <person name="Li B."/>
            <person name="Bai Y."/>
            <person name="Zhang Z."/>
            <person name="Zhang Y."/>
            <person name="Wang W."/>
            <person name="Li J."/>
            <person name="Wei F."/>
            <person name="Li H."/>
            <person name="Jian M."/>
            <person name="Li J."/>
            <person name="Zhang Z."/>
            <person name="Nielsen R."/>
            <person name="Li D."/>
            <person name="Gu W."/>
            <person name="Yang Z."/>
            <person name="Xuan Z."/>
            <person name="Ryder O.A."/>
            <person name="Leung F.C."/>
            <person name="Zhou Y."/>
            <person name="Cao J."/>
            <person name="Sun X."/>
            <person name="Fu Y."/>
            <person name="Fang X."/>
            <person name="Guo X."/>
            <person name="Wang B."/>
            <person name="Hou R."/>
            <person name="Shen F."/>
            <person name="Mu B."/>
            <person name="Ni P."/>
            <person name="Lin R."/>
            <person name="Qian W."/>
            <person name="Wang G."/>
            <person name="Yu C."/>
            <person name="Nie W."/>
            <person name="Wang J."/>
            <person name="Wu Z."/>
            <person name="Liang H."/>
            <person name="Min J."/>
            <person name="Wu Q."/>
            <person name="Cheng S."/>
            <person name="Ruan J."/>
            <person name="Wang M."/>
            <person name="Shi Z."/>
            <person name="Wen M."/>
            <person name="Liu B."/>
            <person name="Ren X."/>
            <person name="Zheng H."/>
            <person name="Dong D."/>
            <person name="Cook K."/>
            <person name="Shan G."/>
            <person name="Zhang H."/>
            <person name="Kosiol C."/>
            <person name="Xie X."/>
            <person name="Lu Z."/>
            <person name="Zheng H."/>
            <person name="Li Y."/>
            <person name="Steiner C.C."/>
            <person name="Lam T.T."/>
            <person name="Lin S."/>
            <person name="Zhang Q."/>
            <person name="Li G."/>
            <person name="Tian J."/>
            <person name="Gong T."/>
            <person name="Liu H."/>
            <person name="Zhang D."/>
            <person name="Fang L."/>
            <person name="Ye C."/>
            <person name="Zhang J."/>
            <person name="Hu W."/>
            <person name="Xu A."/>
            <person name="Ren Y."/>
            <person name="Zhang G."/>
            <person name="Bruford M.W."/>
            <person name="Li Q."/>
            <person name="Ma L."/>
            <person name="Guo Y."/>
            <person name="An N."/>
            <person name="Hu Y."/>
            <person name="Zheng Y."/>
            <person name="Shi Y."/>
            <person name="Li Z."/>
            <person name="Liu Q."/>
            <person name="Chen Y."/>
            <person name="Zhao J."/>
            <person name="Qu N."/>
            <person name="Zhao S."/>
            <person name="Tian F."/>
            <person name="Wang X."/>
            <person name="Wang H."/>
            <person name="Xu L."/>
            <person name="Liu X."/>
            <person name="Vinar T."/>
            <person name="Wang Y."/>
            <person name="Lam T.W."/>
            <person name="Yiu S.M."/>
            <person name="Liu S."/>
            <person name="Zhang H."/>
            <person name="Li D."/>
            <person name="Huang Y."/>
            <person name="Wang X."/>
            <person name="Yang G."/>
            <person name="Jiang Z."/>
            <person name="Wang J."/>
            <person name="Qin N."/>
            <person name="Li L."/>
            <person name="Li J."/>
            <person name="Bolund L."/>
            <person name="Kristiansen K."/>
            <person name="Wong G.K."/>
            <person name="Olson M."/>
            <person name="Zhang X."/>
            <person name="Li S."/>
            <person name="Yang H."/>
            <person name="Wang J."/>
            <person name="Wang J."/>
        </authorList>
    </citation>
    <scope>NUCLEOTIDE SEQUENCE [LARGE SCALE GENOMIC DNA]</scope>
</reference>
<protein>
    <recommendedName>
        <fullName evidence="4">Trehalase</fullName>
        <ecNumber evidence="3">3.2.1.28</ecNumber>
    </recommendedName>
    <alternativeName>
        <fullName evidence="5">Alpha,alpha-trehalase</fullName>
    </alternativeName>
    <alternativeName>
        <fullName evidence="6">Alpha,alpha-trehalose glucohydrolase</fullName>
    </alternativeName>
</protein>
<dbReference type="InParanoid" id="D2I6A4"/>
<evidence type="ECO:0000256" key="4">
    <source>
        <dbReference type="ARBA" id="ARBA00019905"/>
    </source>
</evidence>
<dbReference type="EC" id="3.2.1.28" evidence="3"/>
<evidence type="ECO:0000256" key="3">
    <source>
        <dbReference type="ARBA" id="ARBA00012757"/>
    </source>
</evidence>
<sequence>MEGLLLSEMPGTVKGMLQNFLDLVRIYGHVPNGARVYYLQRSQPPLLTLMMDSYLTHTDDTAFLRDNIGTLALELDFWTENRTISVSLGGKSYPESLCCPSWGTQLQTPGLLISLHANDSWSFRGDCWLETNMSSCWGAGEVPFHDPMTSCLLYNDLYAAGGILGTFRYCALVHNKIVWKLKQETFSLLGVAHRVTGGERACGDRC</sequence>
<evidence type="ECO:0000256" key="1">
    <source>
        <dbReference type="ARBA" id="ARBA00001576"/>
    </source>
</evidence>
<accession>D2I6A4</accession>
<organism evidence="7">
    <name type="scientific">Ailuropoda melanoleuca</name>
    <name type="common">Giant panda</name>
    <dbReference type="NCBI Taxonomy" id="9646"/>
    <lineage>
        <taxon>Eukaryota</taxon>
        <taxon>Metazoa</taxon>
        <taxon>Chordata</taxon>
        <taxon>Craniata</taxon>
        <taxon>Vertebrata</taxon>
        <taxon>Euteleostomi</taxon>
        <taxon>Mammalia</taxon>
        <taxon>Eutheria</taxon>
        <taxon>Laurasiatheria</taxon>
        <taxon>Carnivora</taxon>
        <taxon>Caniformia</taxon>
        <taxon>Ursidae</taxon>
        <taxon>Ailuropoda</taxon>
    </lineage>
</organism>
<evidence type="ECO:0000256" key="5">
    <source>
        <dbReference type="ARBA" id="ARBA00030473"/>
    </source>
</evidence>
<dbReference type="GO" id="GO:0005993">
    <property type="term" value="P:trehalose catabolic process"/>
    <property type="evidence" value="ECO:0007669"/>
    <property type="project" value="TreeGrafter"/>
</dbReference>
<dbReference type="Pfam" id="PF01204">
    <property type="entry name" value="Trehalase"/>
    <property type="match status" value="1"/>
</dbReference>
<name>D2I6A4_AILME</name>